<dbReference type="InterPro" id="IPR027417">
    <property type="entry name" value="P-loop_NTPase"/>
</dbReference>
<comment type="caution">
    <text evidence="2">The sequence shown here is derived from an EMBL/GenBank/DDBJ whole genome shotgun (WGS) entry which is preliminary data.</text>
</comment>
<proteinExistence type="predicted"/>
<dbReference type="PANTHER" id="PTHR42781:SF4">
    <property type="entry name" value="SPERMIDINE_PUTRESCINE IMPORT ATP-BINDING PROTEIN POTA"/>
    <property type="match status" value="1"/>
</dbReference>
<sequence>VALARALAVEPQILLLDEPFGALDAQVRKELRRWLRQLHEELKFTSVFVTHDQEEATEVADRVVVMSQGNIEQADAPDRVWREPATRFVLEFMGEVNRLTGTVRGGQFHVGAHRWPLGYTPAYQGPVDLFLRPWEVDISRRTSLDSPLPVQVIEASPKGHYTQLVVQPLGWYHDPLTVVMAGDDVPQRGERLFVGLQNARLYHGEQRIEPHEALALAESA</sequence>
<gene>
    <name evidence="2" type="ORF">LTSEADE_3610</name>
</gene>
<feature type="non-terminal residue" evidence="2">
    <location>
        <position position="1"/>
    </location>
</feature>
<dbReference type="GO" id="GO:0005524">
    <property type="term" value="F:ATP binding"/>
    <property type="evidence" value="ECO:0007669"/>
    <property type="project" value="UniProtKB-KW"/>
</dbReference>
<dbReference type="SUPFAM" id="SSF50331">
    <property type="entry name" value="MOP-like"/>
    <property type="match status" value="1"/>
</dbReference>
<evidence type="ECO:0000313" key="3">
    <source>
        <dbReference type="Proteomes" id="UP000004906"/>
    </source>
</evidence>
<keyword evidence="2" id="KW-0547">Nucleotide-binding</keyword>
<evidence type="ECO:0000313" key="2">
    <source>
        <dbReference type="EMBL" id="EHC34098.1"/>
    </source>
</evidence>
<dbReference type="InterPro" id="IPR050093">
    <property type="entry name" value="ABC_SmlMolc_Importer"/>
</dbReference>
<evidence type="ECO:0000256" key="1">
    <source>
        <dbReference type="ARBA" id="ARBA00022448"/>
    </source>
</evidence>
<accession>A0A6C8GK68</accession>
<reference evidence="2 3" key="1">
    <citation type="journal article" date="2011" name="BMC Genomics">
        <title>Genome sequencing reveals diversification of virulence factor content and possible host adaptation in distinct subpopulations of Salmonella enterica.</title>
        <authorList>
            <person name="den Bakker H.C."/>
            <person name="Moreno Switt A.I."/>
            <person name="Govoni G."/>
            <person name="Cummings C.A."/>
            <person name="Ranieri M.L."/>
            <person name="Degoricija L."/>
            <person name="Hoelzer K."/>
            <person name="Rodriguez-Rivera L.D."/>
            <person name="Brown S."/>
            <person name="Bolchacova E."/>
            <person name="Furtado M.R."/>
            <person name="Wiedmann M."/>
        </authorList>
    </citation>
    <scope>NUCLEOTIDE SEQUENCE [LARGE SCALE GENOMIC DNA]</scope>
    <source>
        <strain evidence="2 3">A4-669</strain>
    </source>
</reference>
<dbReference type="Gene3D" id="3.40.50.300">
    <property type="entry name" value="P-loop containing nucleotide triphosphate hydrolases"/>
    <property type="match status" value="1"/>
</dbReference>
<dbReference type="Proteomes" id="UP000004906">
    <property type="component" value="Unassembled WGS sequence"/>
</dbReference>
<dbReference type="AlphaFoldDB" id="A0A6C8GK68"/>
<dbReference type="PANTHER" id="PTHR42781">
    <property type="entry name" value="SPERMIDINE/PUTRESCINE IMPORT ATP-BINDING PROTEIN POTA"/>
    <property type="match status" value="1"/>
</dbReference>
<dbReference type="SUPFAM" id="SSF52540">
    <property type="entry name" value="P-loop containing nucleoside triphosphate hydrolases"/>
    <property type="match status" value="1"/>
</dbReference>
<dbReference type="InterPro" id="IPR008995">
    <property type="entry name" value="Mo/tungstate-bd_C_term_dom"/>
</dbReference>
<name>A0A6C8GK68_SALET</name>
<protein>
    <submittedName>
        <fullName evidence="2">Sulfate and thiosulfate import ATP-binding protein CysA</fullName>
    </submittedName>
</protein>
<keyword evidence="2" id="KW-0067">ATP-binding</keyword>
<organism evidence="2 3">
    <name type="scientific">Salmonella enterica subsp. enterica serovar Adelaide str. A4-669</name>
    <dbReference type="NCBI Taxonomy" id="913063"/>
    <lineage>
        <taxon>Bacteria</taxon>
        <taxon>Pseudomonadati</taxon>
        <taxon>Pseudomonadota</taxon>
        <taxon>Gammaproteobacteria</taxon>
        <taxon>Enterobacterales</taxon>
        <taxon>Enterobacteriaceae</taxon>
        <taxon>Salmonella</taxon>
    </lineage>
</organism>
<dbReference type="EMBL" id="AFCI01001209">
    <property type="protein sequence ID" value="EHC34098.1"/>
    <property type="molecule type" value="Genomic_DNA"/>
</dbReference>
<keyword evidence="1" id="KW-0813">Transport</keyword>